<dbReference type="RefSeq" id="WP_189093529.1">
    <property type="nucleotide sequence ID" value="NZ_BMQL01000074.1"/>
</dbReference>
<dbReference type="PROSITE" id="PS51257">
    <property type="entry name" value="PROKAR_LIPOPROTEIN"/>
    <property type="match status" value="1"/>
</dbReference>
<protein>
    <recommendedName>
        <fullName evidence="4">ScyD/ScyE family protein</fullName>
    </recommendedName>
</protein>
<dbReference type="AlphaFoldDB" id="A0A918FGQ5"/>
<evidence type="ECO:0008006" key="4">
    <source>
        <dbReference type="Google" id="ProtNLM"/>
    </source>
</evidence>
<dbReference type="Gene3D" id="2.130.10.10">
    <property type="entry name" value="YVTN repeat-like/Quinoprotein amine dehydrogenase"/>
    <property type="match status" value="1"/>
</dbReference>
<dbReference type="InterPro" id="IPR048031">
    <property type="entry name" value="ScyD/ScyE-like"/>
</dbReference>
<proteinExistence type="predicted"/>
<keyword evidence="1" id="KW-0732">Signal</keyword>
<keyword evidence="3" id="KW-1185">Reference proteome</keyword>
<dbReference type="InterPro" id="IPR015943">
    <property type="entry name" value="WD40/YVTN_repeat-like_dom_sf"/>
</dbReference>
<reference evidence="2" key="1">
    <citation type="journal article" date="2014" name="Int. J. Syst. Evol. Microbiol.">
        <title>Complete genome sequence of Corynebacterium casei LMG S-19264T (=DSM 44701T), isolated from a smear-ripened cheese.</title>
        <authorList>
            <consortium name="US DOE Joint Genome Institute (JGI-PGF)"/>
            <person name="Walter F."/>
            <person name="Albersmeier A."/>
            <person name="Kalinowski J."/>
            <person name="Ruckert C."/>
        </authorList>
    </citation>
    <scope>NUCLEOTIDE SEQUENCE</scope>
    <source>
        <strain evidence="2">JCM 31311</strain>
    </source>
</reference>
<comment type="caution">
    <text evidence="2">The sequence shown here is derived from an EMBL/GenBank/DDBJ whole genome shotgun (WGS) entry which is preliminary data.</text>
</comment>
<evidence type="ECO:0000313" key="2">
    <source>
        <dbReference type="EMBL" id="GGR36620.1"/>
    </source>
</evidence>
<feature type="signal peptide" evidence="1">
    <location>
        <begin position="1"/>
        <end position="26"/>
    </location>
</feature>
<dbReference type="SUPFAM" id="SSF63829">
    <property type="entry name" value="Calcium-dependent phosphotriesterase"/>
    <property type="match status" value="2"/>
</dbReference>
<sequence length="378" mass="38275">MSKRAPLNRFSLSVAILFSGTTLLSACGLTPVQTTPAAGLVVADHLNSPQGVFLSSDGALYITDSGTGGPDTYTVPGGPDGGGPTTAHTGMTAAVIRVSPSGQRSTVALVPSEREGTDTSGASRLTELGGQMYVSSGHWIAGASIQQPAHVGTLVRLGATLTDVGNLWAYESTNDPDKQGADSHPYALAAGPDGQLWVADAGGNDLLRVDPATGTVSLVTVFDPVANVNPPANTPPVSQAVPTGIAFLNDGSAYVSLLPGYPFLPGAGKVVRVAQDSSRSDYATGLTTVTDLRAGPDGNLYAVELGTFGAMGPTPGTGAIVRIKAGGVKETVLTGLNTPTSITFNAQGDAFLTVNGAAAPGTGQVLRWDRLTQRPALP</sequence>
<accession>A0A918FGQ5</accession>
<reference evidence="2" key="2">
    <citation type="submission" date="2020-09" db="EMBL/GenBank/DDBJ databases">
        <authorList>
            <person name="Sun Q."/>
            <person name="Ohkuma M."/>
        </authorList>
    </citation>
    <scope>NUCLEOTIDE SEQUENCE</scope>
    <source>
        <strain evidence="2">JCM 31311</strain>
    </source>
</reference>
<organism evidence="2 3">
    <name type="scientific">Deinococcus ruber</name>
    <dbReference type="NCBI Taxonomy" id="1848197"/>
    <lineage>
        <taxon>Bacteria</taxon>
        <taxon>Thermotogati</taxon>
        <taxon>Deinococcota</taxon>
        <taxon>Deinococci</taxon>
        <taxon>Deinococcales</taxon>
        <taxon>Deinococcaceae</taxon>
        <taxon>Deinococcus</taxon>
    </lineage>
</organism>
<evidence type="ECO:0000313" key="3">
    <source>
        <dbReference type="Proteomes" id="UP000603865"/>
    </source>
</evidence>
<name>A0A918FGQ5_9DEIO</name>
<gene>
    <name evidence="2" type="ORF">GCM10008957_52840</name>
</gene>
<dbReference type="Proteomes" id="UP000603865">
    <property type="component" value="Unassembled WGS sequence"/>
</dbReference>
<feature type="chain" id="PRO_5037594457" description="ScyD/ScyE family protein" evidence="1">
    <location>
        <begin position="27"/>
        <end position="378"/>
    </location>
</feature>
<evidence type="ECO:0000256" key="1">
    <source>
        <dbReference type="SAM" id="SignalP"/>
    </source>
</evidence>
<dbReference type="EMBL" id="BMQL01000074">
    <property type="protein sequence ID" value="GGR36620.1"/>
    <property type="molecule type" value="Genomic_DNA"/>
</dbReference>
<dbReference type="NCBIfam" id="NF033206">
    <property type="entry name" value="ScyE_fam"/>
    <property type="match status" value="1"/>
</dbReference>